<evidence type="ECO:0000313" key="5">
    <source>
        <dbReference type="EMBL" id="MBT1070353.1"/>
    </source>
</evidence>
<accession>A0ABS5U3W0</accession>
<evidence type="ECO:0000313" key="6">
    <source>
        <dbReference type="Proteomes" id="UP000784128"/>
    </source>
</evidence>
<evidence type="ECO:0000256" key="3">
    <source>
        <dbReference type="ARBA" id="ARBA00023186"/>
    </source>
</evidence>
<comment type="caution">
    <text evidence="5">The sequence shown here is derived from an EMBL/GenBank/DDBJ whole genome shotgun (WGS) entry which is preliminary data.</text>
</comment>
<sequence>MNLKLAILVAVVQIACSTALAADSHSKKDTGSKNKPNVTTMKCEEFIALDETIKPKIIYYGVAHARGGKSGNEVIDIEKIDRIVPVVTEVCTKEQKATVWQKLKAEMKKIF</sequence>
<dbReference type="RefSeq" id="WP_214296058.1">
    <property type="nucleotide sequence ID" value="NZ_JAHDYS010000001.1"/>
</dbReference>
<dbReference type="InterPro" id="IPR010486">
    <property type="entry name" value="HNS-dep_expression_A/B"/>
</dbReference>
<dbReference type="Gene3D" id="1.10.890.10">
    <property type="entry name" value="HNS-dependent expression A"/>
    <property type="match status" value="1"/>
</dbReference>
<dbReference type="EMBL" id="JAHDYS010000001">
    <property type="protein sequence ID" value="MBT1070353.1"/>
    <property type="molecule type" value="Genomic_DNA"/>
</dbReference>
<protein>
    <recommendedName>
        <fullName evidence="7">Acid stress chaperone HdeA</fullName>
    </recommendedName>
</protein>
<dbReference type="InterPro" id="IPR036831">
    <property type="entry name" value="HdeA_sf"/>
</dbReference>
<keyword evidence="2" id="KW-0574">Periplasm</keyword>
<evidence type="ECO:0008006" key="7">
    <source>
        <dbReference type="Google" id="ProtNLM"/>
    </source>
</evidence>
<keyword evidence="6" id="KW-1185">Reference proteome</keyword>
<evidence type="ECO:0000256" key="4">
    <source>
        <dbReference type="SAM" id="SignalP"/>
    </source>
</evidence>
<feature type="chain" id="PRO_5046192178" description="Acid stress chaperone HdeA" evidence="4">
    <location>
        <begin position="22"/>
        <end position="111"/>
    </location>
</feature>
<evidence type="ECO:0000256" key="2">
    <source>
        <dbReference type="ARBA" id="ARBA00022764"/>
    </source>
</evidence>
<evidence type="ECO:0000256" key="1">
    <source>
        <dbReference type="ARBA" id="ARBA00022729"/>
    </source>
</evidence>
<keyword evidence="3" id="KW-0143">Chaperone</keyword>
<feature type="signal peptide" evidence="4">
    <location>
        <begin position="1"/>
        <end position="21"/>
    </location>
</feature>
<proteinExistence type="predicted"/>
<keyword evidence="1 4" id="KW-0732">Signal</keyword>
<reference evidence="5 6" key="1">
    <citation type="submission" date="2021-05" db="EMBL/GenBank/DDBJ databases">
        <title>The draft genome of Geobacter chapellei DSM 13688.</title>
        <authorList>
            <person name="Xu Z."/>
            <person name="Masuda Y."/>
            <person name="Itoh H."/>
            <person name="Senoo K."/>
        </authorList>
    </citation>
    <scope>NUCLEOTIDE SEQUENCE [LARGE SCALE GENOMIC DNA]</scope>
    <source>
        <strain evidence="5 6">DSM 13688</strain>
    </source>
</reference>
<name>A0ABS5U3W0_9BACT</name>
<gene>
    <name evidence="5" type="ORF">KJB30_01005</name>
</gene>
<dbReference type="Proteomes" id="UP000784128">
    <property type="component" value="Unassembled WGS sequence"/>
</dbReference>
<dbReference type="Pfam" id="PF06411">
    <property type="entry name" value="HdeA"/>
    <property type="match status" value="1"/>
</dbReference>
<organism evidence="5 6">
    <name type="scientific">Pelotalea chapellei</name>
    <dbReference type="NCBI Taxonomy" id="44671"/>
    <lineage>
        <taxon>Bacteria</taxon>
        <taxon>Pseudomonadati</taxon>
        <taxon>Thermodesulfobacteriota</taxon>
        <taxon>Desulfuromonadia</taxon>
        <taxon>Geobacterales</taxon>
        <taxon>Geobacteraceae</taxon>
        <taxon>Pelotalea</taxon>
    </lineage>
</organism>
<dbReference type="InterPro" id="IPR038303">
    <property type="entry name" value="HdeA/HdeB_sf"/>
</dbReference>
<dbReference type="SUPFAM" id="SSF47752">
    <property type="entry name" value="Protein HNS-dependent expression A, HdeA"/>
    <property type="match status" value="1"/>
</dbReference>